<protein>
    <recommendedName>
        <fullName evidence="2">Acyltransferase 3 domain-containing protein</fullName>
    </recommendedName>
</protein>
<evidence type="ECO:0000256" key="1">
    <source>
        <dbReference type="SAM" id="Phobius"/>
    </source>
</evidence>
<organism evidence="3 4">
    <name type="scientific">Enterococcus villorum</name>
    <dbReference type="NCBI Taxonomy" id="112904"/>
    <lineage>
        <taxon>Bacteria</taxon>
        <taxon>Bacillati</taxon>
        <taxon>Bacillota</taxon>
        <taxon>Bacilli</taxon>
        <taxon>Lactobacillales</taxon>
        <taxon>Enterococcaceae</taxon>
        <taxon>Enterococcus</taxon>
    </lineage>
</organism>
<feature type="transmembrane region" description="Helical" evidence="1">
    <location>
        <begin position="171"/>
        <end position="190"/>
    </location>
</feature>
<keyword evidence="1" id="KW-0472">Membrane</keyword>
<dbReference type="Pfam" id="PF01757">
    <property type="entry name" value="Acyl_transf_3"/>
    <property type="match status" value="1"/>
</dbReference>
<feature type="transmembrane region" description="Helical" evidence="1">
    <location>
        <begin position="71"/>
        <end position="89"/>
    </location>
</feature>
<feature type="domain" description="Acyltransferase 3" evidence="2">
    <location>
        <begin position="5"/>
        <end position="314"/>
    </location>
</feature>
<dbReference type="RefSeq" id="WP_010752229.1">
    <property type="nucleotide sequence ID" value="NZ_BJWF01000065.1"/>
</dbReference>
<evidence type="ECO:0000313" key="4">
    <source>
        <dbReference type="Proteomes" id="UP000321830"/>
    </source>
</evidence>
<comment type="caution">
    <text evidence="3">The sequence shown here is derived from an EMBL/GenBank/DDBJ whole genome shotgun (WGS) entry which is preliminary data.</text>
</comment>
<feature type="transmembrane region" description="Helical" evidence="1">
    <location>
        <begin position="9"/>
        <end position="28"/>
    </location>
</feature>
<accession>A0A511J5J4</accession>
<dbReference type="Proteomes" id="UP000321830">
    <property type="component" value="Unassembled WGS sequence"/>
</dbReference>
<name>A0A511J5J4_9ENTE</name>
<proteinExistence type="predicted"/>
<reference evidence="3 4" key="1">
    <citation type="submission" date="2019-07" db="EMBL/GenBank/DDBJ databases">
        <title>Whole genome shotgun sequence of Enterococcus villorum NBRC 100699.</title>
        <authorList>
            <person name="Hosoyama A."/>
            <person name="Uohara A."/>
            <person name="Ohji S."/>
            <person name="Ichikawa N."/>
        </authorList>
    </citation>
    <scope>NUCLEOTIDE SEQUENCE [LARGE SCALE GENOMIC DNA]</scope>
    <source>
        <strain evidence="3 4">NBRC 100699</strain>
    </source>
</reference>
<keyword evidence="1" id="KW-1133">Transmembrane helix</keyword>
<feature type="transmembrane region" description="Helical" evidence="1">
    <location>
        <begin position="299"/>
        <end position="316"/>
    </location>
</feature>
<keyword evidence="1" id="KW-0812">Transmembrane</keyword>
<feature type="transmembrane region" description="Helical" evidence="1">
    <location>
        <begin position="142"/>
        <end position="159"/>
    </location>
</feature>
<feature type="transmembrane region" description="Helical" evidence="1">
    <location>
        <begin position="233"/>
        <end position="251"/>
    </location>
</feature>
<sequence length="328" mass="38476">MRDLKVDTLRAIAIVSILLAHSGVKYFIFNLRSFDVPLMAFCLGISYYYSSKNVSYLRYVKKRIKRLLLPTILFLIILFSVFYMIDFFLNTPYHFDAHYIIHSFYMETSYGYGWIMRTFFLVSLSLPILYKLSEKASQLSSILLIFLGLVVFQCLLIYLEKAIPNDFQYWYDQIIPLSFGYCPIAFLGLVAKKINTKNGMKASLIMLIGLIISFSVLGFSGFNTFKYPPQAPFIFYGCFCAIVLWVIVHLVEFKNIWVVNSIKFLSINSQLIYFVHVFFLFIYEFYLEETVPFLNKWELNYVYLLLSTILTVLLLNKVKFYFKKVGSE</sequence>
<dbReference type="EMBL" id="BJWF01000065">
    <property type="protein sequence ID" value="GEL93282.1"/>
    <property type="molecule type" value="Genomic_DNA"/>
</dbReference>
<feature type="transmembrane region" description="Helical" evidence="1">
    <location>
        <begin position="271"/>
        <end position="287"/>
    </location>
</feature>
<evidence type="ECO:0000313" key="3">
    <source>
        <dbReference type="EMBL" id="GEL93282.1"/>
    </source>
</evidence>
<dbReference type="InterPro" id="IPR002656">
    <property type="entry name" value="Acyl_transf_3_dom"/>
</dbReference>
<dbReference type="AlphaFoldDB" id="A0A511J5J4"/>
<feature type="transmembrane region" description="Helical" evidence="1">
    <location>
        <begin position="34"/>
        <end position="50"/>
    </location>
</feature>
<dbReference type="GO" id="GO:0016747">
    <property type="term" value="F:acyltransferase activity, transferring groups other than amino-acyl groups"/>
    <property type="evidence" value="ECO:0007669"/>
    <property type="project" value="InterPro"/>
</dbReference>
<gene>
    <name evidence="3" type="ORF">EVI01_26190</name>
</gene>
<feature type="transmembrane region" description="Helical" evidence="1">
    <location>
        <begin position="109"/>
        <end position="130"/>
    </location>
</feature>
<evidence type="ECO:0000259" key="2">
    <source>
        <dbReference type="Pfam" id="PF01757"/>
    </source>
</evidence>
<feature type="transmembrane region" description="Helical" evidence="1">
    <location>
        <begin position="202"/>
        <end position="221"/>
    </location>
</feature>